<sequence length="282" mass="31827">MKPKIVVPTDFSESSLKGLDFAVQLAKKVGAKIMLHHIIEGFQDTRMYGNAQPSPEEKMMMNLMDIAAHKKMAEIVAPYQDSGVEIEMTVDVGTVYASIEEKIAGDDVDLIVVGTRGHSKLDKKHLGSNSYKIIRNSKHPVIVVEGDIKLENIKQIVFASEFGEEPERVIRELNDWQEITGAKVTLLKVNHPNFTMSHKDIEESLKDFAIHKHIKNYEIAIYTDIDPAHGIIHFAEKEGAGLIFVGTDFYRGLWERLWHRRTQVAEEVATHTGIPVLSYQPN</sequence>
<gene>
    <name evidence="3" type="ORF">Rain11_2542</name>
</gene>
<protein>
    <submittedName>
        <fullName evidence="3">Universal stress protein family</fullName>
    </submittedName>
</protein>
<feature type="domain" description="UspA" evidence="2">
    <location>
        <begin position="4"/>
        <end position="144"/>
    </location>
</feature>
<keyword evidence="4" id="KW-1185">Reference proteome</keyword>
<dbReference type="EMBL" id="NKXO01000059">
    <property type="protein sequence ID" value="PKQ65317.1"/>
    <property type="molecule type" value="Genomic_DNA"/>
</dbReference>
<comment type="similarity">
    <text evidence="1">Belongs to the universal stress protein A family.</text>
</comment>
<dbReference type="OrthoDB" id="1522603at2"/>
<dbReference type="InterPro" id="IPR006016">
    <property type="entry name" value="UspA"/>
</dbReference>
<dbReference type="RefSeq" id="WP_101359799.1">
    <property type="nucleotide sequence ID" value="NZ_NKXO01000059.1"/>
</dbReference>
<evidence type="ECO:0000313" key="4">
    <source>
        <dbReference type="Proteomes" id="UP000233387"/>
    </source>
</evidence>
<dbReference type="CDD" id="cd00293">
    <property type="entry name" value="USP-like"/>
    <property type="match status" value="1"/>
</dbReference>
<dbReference type="Proteomes" id="UP000233387">
    <property type="component" value="Unassembled WGS sequence"/>
</dbReference>
<dbReference type="PANTHER" id="PTHR46268">
    <property type="entry name" value="STRESS RESPONSE PROTEIN NHAX"/>
    <property type="match status" value="1"/>
</dbReference>
<dbReference type="PANTHER" id="PTHR46268:SF22">
    <property type="entry name" value="SENSOR PROTEIN KDPD-RELATED"/>
    <property type="match status" value="1"/>
</dbReference>
<dbReference type="AlphaFoldDB" id="A0A2N3I4S6"/>
<evidence type="ECO:0000259" key="2">
    <source>
        <dbReference type="Pfam" id="PF00582"/>
    </source>
</evidence>
<comment type="caution">
    <text evidence="3">The sequence shown here is derived from an EMBL/GenBank/DDBJ whole genome shotgun (WGS) entry which is preliminary data.</text>
</comment>
<accession>A0A2N3I4S6</accession>
<proteinExistence type="inferred from homology"/>
<dbReference type="PRINTS" id="PR01438">
    <property type="entry name" value="UNVRSLSTRESS"/>
</dbReference>
<dbReference type="Gene3D" id="3.40.50.12370">
    <property type="match status" value="1"/>
</dbReference>
<evidence type="ECO:0000313" key="3">
    <source>
        <dbReference type="EMBL" id="PKQ65317.1"/>
    </source>
</evidence>
<organism evidence="3 4">
    <name type="scientific">Raineya orbicola</name>
    <dbReference type="NCBI Taxonomy" id="2016530"/>
    <lineage>
        <taxon>Bacteria</taxon>
        <taxon>Pseudomonadati</taxon>
        <taxon>Bacteroidota</taxon>
        <taxon>Cytophagia</taxon>
        <taxon>Cytophagales</taxon>
        <taxon>Raineyaceae</taxon>
        <taxon>Raineya</taxon>
    </lineage>
</organism>
<dbReference type="Pfam" id="PF00582">
    <property type="entry name" value="Usp"/>
    <property type="match status" value="1"/>
</dbReference>
<evidence type="ECO:0000256" key="1">
    <source>
        <dbReference type="ARBA" id="ARBA00008791"/>
    </source>
</evidence>
<dbReference type="SUPFAM" id="SSF52402">
    <property type="entry name" value="Adenine nucleotide alpha hydrolases-like"/>
    <property type="match status" value="2"/>
</dbReference>
<dbReference type="InterPro" id="IPR006015">
    <property type="entry name" value="Universal_stress_UspA"/>
</dbReference>
<name>A0A2N3I4S6_9BACT</name>
<reference evidence="3 4" key="1">
    <citation type="submission" date="2017-06" db="EMBL/GenBank/DDBJ databases">
        <title>Raineya orbicola gen. nov., sp. nov. a slightly thermophilic bacterium of the phylum Bacteroidetes and the description of Raineyaceae fam. nov.</title>
        <authorList>
            <person name="Albuquerque L."/>
            <person name="Polonia A.R.M."/>
            <person name="Barroso C."/>
            <person name="Froufe H.J.C."/>
            <person name="Lage O."/>
            <person name="Lobo-Da-Cunha A."/>
            <person name="Egas C."/>
            <person name="Da Costa M.S."/>
        </authorList>
    </citation>
    <scope>NUCLEOTIDE SEQUENCE [LARGE SCALE GENOMIC DNA]</scope>
    <source>
        <strain evidence="3 4">SPSPC-11</strain>
    </source>
</reference>